<dbReference type="InParanoid" id="A0A1Q6DVY0"/>
<evidence type="ECO:0000313" key="4">
    <source>
        <dbReference type="Proteomes" id="UP000185744"/>
    </source>
</evidence>
<protein>
    <submittedName>
        <fullName evidence="3">Transcriptional regulator containing wHTH domain</fullName>
    </submittedName>
</protein>
<dbReference type="STRING" id="1903181.BTN85_0989"/>
<accession>A0A1Q6DVY0</accession>
<evidence type="ECO:0000256" key="1">
    <source>
        <dbReference type="SAM" id="Coils"/>
    </source>
</evidence>
<reference evidence="3" key="1">
    <citation type="submission" date="2016-12" db="EMBL/GenBank/DDBJ databases">
        <title>Discovery of methanogenic haloarchaea.</title>
        <authorList>
            <person name="Sorokin D.Y."/>
            <person name="Makarova K.S."/>
            <person name="Abbas B."/>
            <person name="Ferrer M."/>
            <person name="Golyshin P.N."/>
        </authorList>
    </citation>
    <scope>NUCLEOTIDE SEQUENCE [LARGE SCALE GENOMIC DNA]</scope>
    <source>
        <strain evidence="3">HMET1</strain>
    </source>
</reference>
<keyword evidence="1" id="KW-0175">Coiled coil</keyword>
<evidence type="ECO:0000259" key="2">
    <source>
        <dbReference type="Pfam" id="PF19502"/>
    </source>
</evidence>
<keyword evidence="4" id="KW-1185">Reference proteome</keyword>
<dbReference type="Pfam" id="PF19502">
    <property type="entry name" value="DUF6036"/>
    <property type="match status" value="1"/>
</dbReference>
<organism evidence="3 4">
    <name type="scientific">Methanohalarchaeum thermophilum</name>
    <dbReference type="NCBI Taxonomy" id="1903181"/>
    <lineage>
        <taxon>Archaea</taxon>
        <taxon>Methanobacteriati</taxon>
        <taxon>Methanobacteriota</taxon>
        <taxon>Methanonatronarchaeia</taxon>
        <taxon>Methanonatronarchaeales</taxon>
        <taxon>Methanonatronarchaeaceae</taxon>
        <taxon>Candidatus Methanohalarchaeum</taxon>
    </lineage>
</organism>
<sequence length="273" mass="31801">MREKEFGREYIIEEFTRLSGEVSEETELYLIGGGAMALKGLKDATKDIDAVVTSERNFKFIRSALKDIGYRKVHDPEEKYLDLGARSMLENKDGCRFDIFLRKVADKLVFSKEMQKRSRKFKKEENTALKITSSEDIFLFKCVAGRTADIEDMNTLVQTGLDFDEIFKEIKNQNNSLGEELFITYINEALLDLEKRFGVTIPLTEKVRKVSKKVYKELDILNRVDEETRTEIEELKNKIGFEEMRFEELIEDLEQKGVIEVQNEKIHRTGKKP</sequence>
<gene>
    <name evidence="3" type="ORF">BTN85_0989</name>
</gene>
<dbReference type="InterPro" id="IPR043519">
    <property type="entry name" value="NT_sf"/>
</dbReference>
<dbReference type="InterPro" id="IPR045792">
    <property type="entry name" value="DUF6036"/>
</dbReference>
<evidence type="ECO:0000313" key="3">
    <source>
        <dbReference type="EMBL" id="OKY78498.1"/>
    </source>
</evidence>
<feature type="coiled-coil region" evidence="1">
    <location>
        <begin position="218"/>
        <end position="252"/>
    </location>
</feature>
<comment type="caution">
    <text evidence="3">The sequence shown here is derived from an EMBL/GenBank/DDBJ whole genome shotgun (WGS) entry which is preliminary data.</text>
</comment>
<dbReference type="AlphaFoldDB" id="A0A1Q6DVY0"/>
<dbReference type="Gene3D" id="3.30.460.40">
    <property type="match status" value="1"/>
</dbReference>
<name>A0A1Q6DVY0_METT1</name>
<feature type="domain" description="DUF6036" evidence="2">
    <location>
        <begin position="13"/>
        <end position="170"/>
    </location>
</feature>
<proteinExistence type="predicted"/>
<dbReference type="EMBL" id="MSDW01000001">
    <property type="protein sequence ID" value="OKY78498.1"/>
    <property type="molecule type" value="Genomic_DNA"/>
</dbReference>
<dbReference type="Proteomes" id="UP000185744">
    <property type="component" value="Unassembled WGS sequence"/>
</dbReference>
<dbReference type="SUPFAM" id="SSF81301">
    <property type="entry name" value="Nucleotidyltransferase"/>
    <property type="match status" value="1"/>
</dbReference>